<evidence type="ECO:0000256" key="2">
    <source>
        <dbReference type="ARBA" id="ARBA00022898"/>
    </source>
</evidence>
<dbReference type="InterPro" id="IPR048449">
    <property type="entry name" value="YhfX-like_C"/>
</dbReference>
<evidence type="ECO:0000256" key="1">
    <source>
        <dbReference type="ARBA" id="ARBA00001933"/>
    </source>
</evidence>
<dbReference type="Pfam" id="PF01168">
    <property type="entry name" value="Ala_racemase_N"/>
    <property type="match status" value="1"/>
</dbReference>
<dbReference type="Gene3D" id="2.40.37.30">
    <property type="match status" value="2"/>
</dbReference>
<sequence length="393" mass="43372">MFLKALQKQNPALIDSAIDLLQNGTILPDTYVIDVDQFIDNARTIKEKADENGIRLYGMTKQLGRNPLLARILVDELGYDGMVCVDYKEARQLHQAGIKISHLGHLVQPPSQYIPYILSVIQPDVITVYSIEKAREISAAAVKSNRIQGVLLKFFHPADTFYINQEAGFPIESLQTVCDEISALPNLQISGLTHFPCFLYNPESQNTEPTRNLESLLDAKAQMHKLGYENAQLNMPSATSSQTLALIRQYGGTHGEPGHALTGTMPANHDGSQPEKVAMAYVTEVSHQFGGNSYCFGGGYYRRGHMNHALIRQRSAHGLAQDSIVSVRNDDQASIDYHLQLEHPCPVGTPVVMAFRTQIFVTRSDVALVSGISSNSPTLLGLYDAQGNEVRHD</sequence>
<dbReference type="AlphaFoldDB" id="A0A0B9G9S5"/>
<dbReference type="EMBL" id="JWLZ01000197">
    <property type="protein sequence ID" value="KHT61675.1"/>
    <property type="molecule type" value="Genomic_DNA"/>
</dbReference>
<reference evidence="6 7" key="1">
    <citation type="submission" date="2014-12" db="EMBL/GenBank/DDBJ databases">
        <title>Genome sequencing of Photobacterium gaetbulicola AD005a.</title>
        <authorList>
            <person name="Adrian T.G.S."/>
            <person name="Chan K.G."/>
        </authorList>
    </citation>
    <scope>NUCLEOTIDE SEQUENCE [LARGE SCALE GENOMIC DNA]</scope>
    <source>
        <strain evidence="6 7">AD005a</strain>
    </source>
</reference>
<dbReference type="GO" id="GO:0030170">
    <property type="term" value="F:pyridoxal phosphate binding"/>
    <property type="evidence" value="ECO:0007669"/>
    <property type="project" value="TreeGrafter"/>
</dbReference>
<dbReference type="InterPro" id="IPR001608">
    <property type="entry name" value="Ala_racemase_N"/>
</dbReference>
<dbReference type="InterPro" id="IPR000821">
    <property type="entry name" value="Ala_racemase"/>
</dbReference>
<dbReference type="GO" id="GO:0005829">
    <property type="term" value="C:cytosol"/>
    <property type="evidence" value="ECO:0007669"/>
    <property type="project" value="TreeGrafter"/>
</dbReference>
<name>A0A0B9G9S5_9GAMM</name>
<evidence type="ECO:0000259" key="5">
    <source>
        <dbReference type="Pfam" id="PF21279"/>
    </source>
</evidence>
<dbReference type="CDD" id="cd06811">
    <property type="entry name" value="PLPDE_III_yhfX_like"/>
    <property type="match status" value="1"/>
</dbReference>
<dbReference type="SUPFAM" id="SSF51419">
    <property type="entry name" value="PLP-binding barrel"/>
    <property type="match status" value="1"/>
</dbReference>
<dbReference type="Pfam" id="PF21279">
    <property type="entry name" value="YhfX-like_C"/>
    <property type="match status" value="1"/>
</dbReference>
<evidence type="ECO:0000313" key="6">
    <source>
        <dbReference type="EMBL" id="KHT61675.1"/>
    </source>
</evidence>
<dbReference type="GO" id="GO:0008784">
    <property type="term" value="F:alanine racemase activity"/>
    <property type="evidence" value="ECO:0007669"/>
    <property type="project" value="TreeGrafter"/>
</dbReference>
<dbReference type="InterPro" id="IPR029066">
    <property type="entry name" value="PLP-binding_barrel"/>
</dbReference>
<protein>
    <submittedName>
        <fullName evidence="6">Uncharacterized protein</fullName>
    </submittedName>
</protein>
<keyword evidence="3" id="KW-0413">Isomerase</keyword>
<dbReference type="PANTHER" id="PTHR30511">
    <property type="entry name" value="ALANINE RACEMASE"/>
    <property type="match status" value="1"/>
</dbReference>
<accession>A0A0B9G9S5</accession>
<evidence type="ECO:0000256" key="3">
    <source>
        <dbReference type="ARBA" id="ARBA00023235"/>
    </source>
</evidence>
<dbReference type="PANTHER" id="PTHR30511:SF3">
    <property type="entry name" value="LYSINE RACEMASE"/>
    <property type="match status" value="1"/>
</dbReference>
<keyword evidence="2" id="KW-0663">Pyridoxal phosphate</keyword>
<gene>
    <name evidence="6" type="ORF">RJ45_21420</name>
</gene>
<dbReference type="Proteomes" id="UP000031278">
    <property type="component" value="Unassembled WGS sequence"/>
</dbReference>
<comment type="cofactor">
    <cofactor evidence="1">
        <name>pyridoxal 5'-phosphate</name>
        <dbReference type="ChEBI" id="CHEBI:597326"/>
    </cofactor>
</comment>
<feature type="domain" description="Alanine racemase N-terminal" evidence="4">
    <location>
        <begin position="33"/>
        <end position="266"/>
    </location>
</feature>
<organism evidence="6 7">
    <name type="scientific">Photobacterium gaetbulicola</name>
    <dbReference type="NCBI Taxonomy" id="1295392"/>
    <lineage>
        <taxon>Bacteria</taxon>
        <taxon>Pseudomonadati</taxon>
        <taxon>Pseudomonadota</taxon>
        <taxon>Gammaproteobacteria</taxon>
        <taxon>Vibrionales</taxon>
        <taxon>Vibrionaceae</taxon>
        <taxon>Photobacterium</taxon>
    </lineage>
</organism>
<evidence type="ECO:0000259" key="4">
    <source>
        <dbReference type="Pfam" id="PF01168"/>
    </source>
</evidence>
<comment type="caution">
    <text evidence="6">The sequence shown here is derived from an EMBL/GenBank/DDBJ whole genome shotgun (WGS) entry which is preliminary data.</text>
</comment>
<feature type="domain" description="YhfX-like C-terminal" evidence="5">
    <location>
        <begin position="281"/>
        <end position="379"/>
    </location>
</feature>
<dbReference type="RefSeq" id="WP_039467223.1">
    <property type="nucleotide sequence ID" value="NZ_JWLZ01000197.1"/>
</dbReference>
<evidence type="ECO:0000313" key="7">
    <source>
        <dbReference type="Proteomes" id="UP000031278"/>
    </source>
</evidence>
<proteinExistence type="predicted"/>